<accession>A0A917DTF3</accession>
<keyword evidence="1" id="KW-1133">Transmembrane helix</keyword>
<dbReference type="InterPro" id="IPR052173">
    <property type="entry name" value="Beta-lactam_resp_regulator"/>
</dbReference>
<dbReference type="PANTHER" id="PTHR34978">
    <property type="entry name" value="POSSIBLE SENSOR-TRANSDUCER PROTEIN BLAR"/>
    <property type="match status" value="1"/>
</dbReference>
<gene>
    <name evidence="3" type="ORF">GCM10010911_26190</name>
</gene>
<feature type="transmembrane region" description="Helical" evidence="1">
    <location>
        <begin position="39"/>
        <end position="58"/>
    </location>
</feature>
<evidence type="ECO:0000256" key="1">
    <source>
        <dbReference type="SAM" id="Phobius"/>
    </source>
</evidence>
<keyword evidence="1" id="KW-0812">Transmembrane</keyword>
<evidence type="ECO:0000259" key="2">
    <source>
        <dbReference type="Pfam" id="PF05569"/>
    </source>
</evidence>
<dbReference type="Proteomes" id="UP000612456">
    <property type="component" value="Unassembled WGS sequence"/>
</dbReference>
<keyword evidence="1" id="KW-0472">Membrane</keyword>
<keyword evidence="4" id="KW-1185">Reference proteome</keyword>
<sequence>MIAITVFQSLLISSFVGTLIWMVQNLIKPVTNKVFSQNWHYYTRLIPVCFLLGGTVIINRLGEPLRSVIPDTGTGIRWTPGTISELYVMPSKEVAGLSSFVNQGIQYLLRLENIKSYALCAIVIWAVGAIIFIAWNMRMYRSFKRSILKDSRIYNTVQFPVKAIVSPNAASPMVMGLWNPILVLPDTRLGKKELAMIMSHELVHLKRGDLLIKVLLLLANAAHWFNPSVYSMIRQMNALCELSCDEAVVKGMDDESRRLYGETLLSMLEYGVMQRSVVCTSNFINPKRVMKKRLSGLMSIKKTKKSMMILSFVAALTLAGGGGFTAHAAGLAMLSKAHPEKVRTRQSESRIIDVPHSDGTIEYQDRDAKTRTATLMDRQ</sequence>
<reference evidence="3" key="1">
    <citation type="journal article" date="2014" name="Int. J. Syst. Evol. Microbiol.">
        <title>Complete genome sequence of Corynebacterium casei LMG S-19264T (=DSM 44701T), isolated from a smear-ripened cheese.</title>
        <authorList>
            <consortium name="US DOE Joint Genome Institute (JGI-PGF)"/>
            <person name="Walter F."/>
            <person name="Albersmeier A."/>
            <person name="Kalinowski J."/>
            <person name="Ruckert C."/>
        </authorList>
    </citation>
    <scope>NUCLEOTIDE SEQUENCE</scope>
    <source>
        <strain evidence="3">CGMCC 1.15178</strain>
    </source>
</reference>
<reference evidence="3" key="2">
    <citation type="submission" date="2020-09" db="EMBL/GenBank/DDBJ databases">
        <authorList>
            <person name="Sun Q."/>
            <person name="Zhou Y."/>
        </authorList>
    </citation>
    <scope>NUCLEOTIDE SEQUENCE</scope>
    <source>
        <strain evidence="3">CGMCC 1.15178</strain>
    </source>
</reference>
<name>A0A917DTF3_9BACL</name>
<dbReference type="InterPro" id="IPR008756">
    <property type="entry name" value="Peptidase_M56"/>
</dbReference>
<comment type="caution">
    <text evidence="3">The sequence shown here is derived from an EMBL/GenBank/DDBJ whole genome shotgun (WGS) entry which is preliminary data.</text>
</comment>
<dbReference type="EMBL" id="BMHP01000002">
    <property type="protein sequence ID" value="GGD67176.1"/>
    <property type="molecule type" value="Genomic_DNA"/>
</dbReference>
<protein>
    <recommendedName>
        <fullName evidence="2">Peptidase M56 domain-containing protein</fullName>
    </recommendedName>
</protein>
<dbReference type="Pfam" id="PF05569">
    <property type="entry name" value="Peptidase_M56"/>
    <property type="match status" value="1"/>
</dbReference>
<proteinExistence type="predicted"/>
<feature type="transmembrane region" description="Helical" evidence="1">
    <location>
        <begin position="308"/>
        <end position="334"/>
    </location>
</feature>
<evidence type="ECO:0000313" key="4">
    <source>
        <dbReference type="Proteomes" id="UP000612456"/>
    </source>
</evidence>
<feature type="transmembrane region" description="Helical" evidence="1">
    <location>
        <begin position="6"/>
        <end position="27"/>
    </location>
</feature>
<feature type="domain" description="Peptidase M56" evidence="2">
    <location>
        <begin position="7"/>
        <end position="295"/>
    </location>
</feature>
<evidence type="ECO:0000313" key="3">
    <source>
        <dbReference type="EMBL" id="GGD67176.1"/>
    </source>
</evidence>
<dbReference type="PANTHER" id="PTHR34978:SF3">
    <property type="entry name" value="SLR0241 PROTEIN"/>
    <property type="match status" value="1"/>
</dbReference>
<dbReference type="AlphaFoldDB" id="A0A917DTF3"/>
<feature type="transmembrane region" description="Helical" evidence="1">
    <location>
        <begin position="116"/>
        <end position="135"/>
    </location>
</feature>
<dbReference type="RefSeq" id="WP_188992404.1">
    <property type="nucleotide sequence ID" value="NZ_BMHP01000002.1"/>
</dbReference>
<organism evidence="3 4">
    <name type="scientific">Paenibacillus nasutitermitis</name>
    <dbReference type="NCBI Taxonomy" id="1652958"/>
    <lineage>
        <taxon>Bacteria</taxon>
        <taxon>Bacillati</taxon>
        <taxon>Bacillota</taxon>
        <taxon>Bacilli</taxon>
        <taxon>Bacillales</taxon>
        <taxon>Paenibacillaceae</taxon>
        <taxon>Paenibacillus</taxon>
    </lineage>
</organism>
<dbReference type="CDD" id="cd07341">
    <property type="entry name" value="M56_BlaR1_MecR1_like"/>
    <property type="match status" value="1"/>
</dbReference>